<evidence type="ECO:0000313" key="11">
    <source>
        <dbReference type="Proteomes" id="UP000489600"/>
    </source>
</evidence>
<dbReference type="OrthoDB" id="1109826at2759"/>
<evidence type="ECO:0000256" key="7">
    <source>
        <dbReference type="ARBA" id="ARBA00023136"/>
    </source>
</evidence>
<feature type="compositionally biased region" description="Basic and acidic residues" evidence="8">
    <location>
        <begin position="77"/>
        <end position="92"/>
    </location>
</feature>
<dbReference type="GO" id="GO:0005576">
    <property type="term" value="C:extracellular region"/>
    <property type="evidence" value="ECO:0007669"/>
    <property type="project" value="TreeGrafter"/>
</dbReference>
<dbReference type="GO" id="GO:0019915">
    <property type="term" value="P:lipid storage"/>
    <property type="evidence" value="ECO:0007669"/>
    <property type="project" value="TreeGrafter"/>
</dbReference>
<keyword evidence="4" id="KW-0551">Lipid droplet</keyword>
<feature type="compositionally biased region" description="Basic and acidic residues" evidence="8">
    <location>
        <begin position="138"/>
        <end position="162"/>
    </location>
</feature>
<dbReference type="InterPro" id="IPR000136">
    <property type="entry name" value="Oleosin"/>
</dbReference>
<dbReference type="GO" id="GO:0009791">
    <property type="term" value="P:post-embryonic development"/>
    <property type="evidence" value="ECO:0007669"/>
    <property type="project" value="UniProtKB-ARBA"/>
</dbReference>
<proteinExistence type="inferred from homology"/>
<dbReference type="GO" id="GO:0012511">
    <property type="term" value="C:monolayer-surrounded lipid storage body"/>
    <property type="evidence" value="ECO:0007669"/>
    <property type="project" value="InterPro"/>
</dbReference>
<organism evidence="10 11">
    <name type="scientific">Arabis nemorensis</name>
    <dbReference type="NCBI Taxonomy" id="586526"/>
    <lineage>
        <taxon>Eukaryota</taxon>
        <taxon>Viridiplantae</taxon>
        <taxon>Streptophyta</taxon>
        <taxon>Embryophyta</taxon>
        <taxon>Tracheophyta</taxon>
        <taxon>Spermatophyta</taxon>
        <taxon>Magnoliopsida</taxon>
        <taxon>eudicotyledons</taxon>
        <taxon>Gunneridae</taxon>
        <taxon>Pentapetalae</taxon>
        <taxon>rosids</taxon>
        <taxon>malvids</taxon>
        <taxon>Brassicales</taxon>
        <taxon>Brassicaceae</taxon>
        <taxon>Arabideae</taxon>
        <taxon>Arabis</taxon>
    </lineage>
</organism>
<dbReference type="EMBL" id="CABITT030000008">
    <property type="protein sequence ID" value="VVB13619.1"/>
    <property type="molecule type" value="Genomic_DNA"/>
</dbReference>
<evidence type="ECO:0000256" key="4">
    <source>
        <dbReference type="ARBA" id="ARBA00022677"/>
    </source>
</evidence>
<evidence type="ECO:0000256" key="8">
    <source>
        <dbReference type="SAM" id="MobiDB-lite"/>
    </source>
</evidence>
<dbReference type="AlphaFoldDB" id="A0A565CJ17"/>
<evidence type="ECO:0008006" key="12">
    <source>
        <dbReference type="Google" id="ProtNLM"/>
    </source>
</evidence>
<comment type="caution">
    <text evidence="10">The sequence shown here is derived from an EMBL/GenBank/DDBJ whole genome shotgun (WGS) entry which is preliminary data.</text>
</comment>
<evidence type="ECO:0000256" key="6">
    <source>
        <dbReference type="ARBA" id="ARBA00022989"/>
    </source>
</evidence>
<feature type="region of interest" description="Disordered" evidence="8">
    <location>
        <begin position="77"/>
        <end position="175"/>
    </location>
</feature>
<accession>A0A565CJ17</accession>
<keyword evidence="5 9" id="KW-0812">Transmembrane</keyword>
<feature type="transmembrane region" description="Helical" evidence="9">
    <location>
        <begin position="7"/>
        <end position="30"/>
    </location>
</feature>
<keyword evidence="11" id="KW-1185">Reference proteome</keyword>
<comment type="similarity">
    <text evidence="3">Belongs to the oleosin family.</text>
</comment>
<gene>
    <name evidence="10" type="ORF">ANE_LOCUS24063</name>
</gene>
<dbReference type="GO" id="GO:0048608">
    <property type="term" value="P:reproductive structure development"/>
    <property type="evidence" value="ECO:0007669"/>
    <property type="project" value="UniProtKB-ARBA"/>
</dbReference>
<dbReference type="Pfam" id="PF01277">
    <property type="entry name" value="Oleosin"/>
    <property type="match status" value="1"/>
</dbReference>
<evidence type="ECO:0000256" key="2">
    <source>
        <dbReference type="ARBA" id="ARBA00004502"/>
    </source>
</evidence>
<evidence type="ECO:0000256" key="3">
    <source>
        <dbReference type="ARBA" id="ARBA00010858"/>
    </source>
</evidence>
<reference evidence="10" key="1">
    <citation type="submission" date="2019-07" db="EMBL/GenBank/DDBJ databases">
        <authorList>
            <person name="Dittberner H."/>
        </authorList>
    </citation>
    <scope>NUCLEOTIDE SEQUENCE [LARGE SCALE GENOMIC DNA]</scope>
</reference>
<evidence type="ECO:0000256" key="9">
    <source>
        <dbReference type="SAM" id="Phobius"/>
    </source>
</evidence>
<sequence length="175" mass="19491">MIFSGLTLAGTAVVLTVMMPVFVVLTPILVPAVITLSFLATGFLASGSLGASAITILVWLYKKEEHSKYTLHVREVQHERTNKLPEGEKPVAEVKPPQKNKLAEKLEKPAEEDKPPERNKLAEESYKPPGNDMVAVTEEDKPRERDKSPERDKQAEEDKPAEELTSIPEVTNPFY</sequence>
<feature type="transmembrane region" description="Helical" evidence="9">
    <location>
        <begin position="36"/>
        <end position="61"/>
    </location>
</feature>
<name>A0A565CJ17_9BRAS</name>
<keyword evidence="6 9" id="KW-1133">Transmembrane helix</keyword>
<dbReference type="PANTHER" id="PTHR33203:SF28">
    <property type="entry name" value="OLEOSIN FAMILY PROTEIN"/>
    <property type="match status" value="1"/>
</dbReference>
<evidence type="ECO:0000256" key="1">
    <source>
        <dbReference type="ARBA" id="ARBA00004141"/>
    </source>
</evidence>
<dbReference type="GO" id="GO:0016020">
    <property type="term" value="C:membrane"/>
    <property type="evidence" value="ECO:0007669"/>
    <property type="project" value="UniProtKB-SubCell"/>
</dbReference>
<dbReference type="PANTHER" id="PTHR33203">
    <property type="entry name" value="OLEOSIN"/>
    <property type="match status" value="1"/>
</dbReference>
<evidence type="ECO:0000313" key="10">
    <source>
        <dbReference type="EMBL" id="VVB13619.1"/>
    </source>
</evidence>
<keyword evidence="7 9" id="KW-0472">Membrane</keyword>
<evidence type="ECO:0000256" key="5">
    <source>
        <dbReference type="ARBA" id="ARBA00022692"/>
    </source>
</evidence>
<comment type="subcellular location">
    <subcellularLocation>
        <location evidence="2">Lipid droplet</location>
    </subcellularLocation>
    <subcellularLocation>
        <location evidence="1">Membrane</location>
        <topology evidence="1">Multi-pass membrane protein</topology>
    </subcellularLocation>
</comment>
<protein>
    <recommendedName>
        <fullName evidence="12">Oleosin</fullName>
    </recommendedName>
</protein>
<feature type="compositionally biased region" description="Basic and acidic residues" evidence="8">
    <location>
        <begin position="101"/>
        <end position="126"/>
    </location>
</feature>
<dbReference type="Proteomes" id="UP000489600">
    <property type="component" value="Unassembled WGS sequence"/>
</dbReference>